<feature type="compositionally biased region" description="Low complexity" evidence="1">
    <location>
        <begin position="847"/>
        <end position="860"/>
    </location>
</feature>
<dbReference type="OrthoDB" id="2291058at2759"/>
<dbReference type="AlphaFoldDB" id="I1BVH5"/>
<dbReference type="OMA" id="TPQGHTN"/>
<accession>I1BVH5</accession>
<reference evidence="3 4" key="1">
    <citation type="journal article" date="2009" name="PLoS Genet.">
        <title>Genomic analysis of the basal lineage fungus Rhizopus oryzae reveals a whole-genome duplication.</title>
        <authorList>
            <person name="Ma L.-J."/>
            <person name="Ibrahim A.S."/>
            <person name="Skory C."/>
            <person name="Grabherr M.G."/>
            <person name="Burger G."/>
            <person name="Butler M."/>
            <person name="Elias M."/>
            <person name="Idnurm A."/>
            <person name="Lang B.F."/>
            <person name="Sone T."/>
            <person name="Abe A."/>
            <person name="Calvo S.E."/>
            <person name="Corrochano L.M."/>
            <person name="Engels R."/>
            <person name="Fu J."/>
            <person name="Hansberg W."/>
            <person name="Kim J.-M."/>
            <person name="Kodira C.D."/>
            <person name="Koehrsen M.J."/>
            <person name="Liu B."/>
            <person name="Miranda-Saavedra D."/>
            <person name="O'Leary S."/>
            <person name="Ortiz-Castellanos L."/>
            <person name="Poulter R."/>
            <person name="Rodriguez-Romero J."/>
            <person name="Ruiz-Herrera J."/>
            <person name="Shen Y.-Q."/>
            <person name="Zeng Q."/>
            <person name="Galagan J."/>
            <person name="Birren B.W."/>
            <person name="Cuomo C.A."/>
            <person name="Wickes B.L."/>
        </authorList>
    </citation>
    <scope>NUCLEOTIDE SEQUENCE [LARGE SCALE GENOMIC DNA]</scope>
    <source>
        <strain evidence="4">RA 99-880 / ATCC MYA-4621 / FGSC 9543 / NRRL 43880</strain>
    </source>
</reference>
<keyword evidence="4" id="KW-1185">Reference proteome</keyword>
<dbReference type="RefSeq" id="XP_067515601.1">
    <property type="nucleotide sequence ID" value="XM_067659500.1"/>
</dbReference>
<evidence type="ECO:0000256" key="1">
    <source>
        <dbReference type="SAM" id="MobiDB-lite"/>
    </source>
</evidence>
<evidence type="ECO:0000313" key="3">
    <source>
        <dbReference type="EMBL" id="EIE80205.1"/>
    </source>
</evidence>
<sequence length="939" mass="103654">MHRKLVIYVIYLAYVLFGINAHSCDHIRGTITKVYTVKRDLHRHIKTILQTIAATPILTFTENLYHTNANCIDGVRIVSVVFDEQRPIYTAGLRHKKPEHPMELSECVKNERCDDIDYQCENEKDETEEEYDDSEDDIDSNDEEEEDYVDSEDDTDSDDEEDNIEDEDDNDDDSDEDYGSDYEEYDNHHEDDYHDHKGSHSVCKYWWKNDDNFKYDNQWNHRHGDWWHKGCGWNCKQHVPRQCQSPSKALPLIITRHPTTTSKLIKPDATALYTTKRTTVHTQSPTTAPFYLNDQTKATVTRKTTSRLGNINTNTPMLNHPLTATTIITATTILTITPTVITDSFGKSTRAPGLIMQTSFVHTKSDKKPSHLYTFSFSQTSSNIPHNLPAFSKTKANSNVLPIGYPTTTPKIFPNPKTTKILTHSQLSSIKVDTRISAKNPAIALSTAHVPQNVVPSSSTIFRTPTSISTSSLNSLPIAFLPSERLSSYNTMLPSATVSLFVPPSILDSPPSYSLLFLSTTSSIPKSTYTPVYTKCITYYSSALIPFVSSTSSLLSLTRLTSLFPYTLLPSSTELKEPLPSTLQSVFNPNQPFLDSSSIYQQFVSTLSQQQVSSSGSKETLPDKLSSYITNPEPITSNFCLCFSSTFQQIMVAPSTSTPAPSIGAKEILSGSSAIHQKSDLTLLPSLIFTSSRMKEALSSDVLPSALSTIVSTYHTSTVIQQSVPTLPPSLFASSTGSQLSPSNPPVSSISSSASFLSIASDSLSAPRKDFSVSSTITQSLLGSFLSSRTFSLLSSSFSSVEKQRSLYTTSSDYFLNPSQTQTSPAQAESLNNYQKPNTGSNAFVTSSRPLPRGSSLSKASSTSLKSTISFDQSPSASKLGTTTVIGLQISHSSKESRLVTSTRPTNYFILKHGQPFQALTQNPLSLHHWVPQKHPALA</sequence>
<protein>
    <submittedName>
        <fullName evidence="3">Uncharacterized protein</fullName>
    </submittedName>
</protein>
<feature type="chain" id="PRO_5003637669" evidence="2">
    <location>
        <begin position="22"/>
        <end position="939"/>
    </location>
</feature>
<dbReference type="Proteomes" id="UP000009138">
    <property type="component" value="Unassembled WGS sequence"/>
</dbReference>
<gene>
    <name evidence="3" type="ORF">RO3G_04910</name>
</gene>
<feature type="region of interest" description="Disordered" evidence="1">
    <location>
        <begin position="122"/>
        <end position="197"/>
    </location>
</feature>
<proteinExistence type="predicted"/>
<evidence type="ECO:0000313" key="4">
    <source>
        <dbReference type="Proteomes" id="UP000009138"/>
    </source>
</evidence>
<dbReference type="VEuPathDB" id="FungiDB:RO3G_04910"/>
<dbReference type="eggNOG" id="ENOG502RUS6">
    <property type="taxonomic scope" value="Eukaryota"/>
</dbReference>
<keyword evidence="2" id="KW-0732">Signal</keyword>
<name>I1BVH5_RHIO9</name>
<evidence type="ECO:0000256" key="2">
    <source>
        <dbReference type="SAM" id="SignalP"/>
    </source>
</evidence>
<feature type="compositionally biased region" description="Basic and acidic residues" evidence="1">
    <location>
        <begin position="185"/>
        <end position="197"/>
    </location>
</feature>
<dbReference type="STRING" id="246409.I1BVH5"/>
<dbReference type="InParanoid" id="I1BVH5"/>
<dbReference type="GeneID" id="93611881"/>
<organism evidence="3 4">
    <name type="scientific">Rhizopus delemar (strain RA 99-880 / ATCC MYA-4621 / FGSC 9543 / NRRL 43880)</name>
    <name type="common">Mucormycosis agent</name>
    <name type="synonym">Rhizopus arrhizus var. delemar</name>
    <dbReference type="NCBI Taxonomy" id="246409"/>
    <lineage>
        <taxon>Eukaryota</taxon>
        <taxon>Fungi</taxon>
        <taxon>Fungi incertae sedis</taxon>
        <taxon>Mucoromycota</taxon>
        <taxon>Mucoromycotina</taxon>
        <taxon>Mucoromycetes</taxon>
        <taxon>Mucorales</taxon>
        <taxon>Mucorineae</taxon>
        <taxon>Rhizopodaceae</taxon>
        <taxon>Rhizopus</taxon>
    </lineage>
</organism>
<feature type="compositionally biased region" description="Acidic residues" evidence="1">
    <location>
        <begin position="122"/>
        <end position="184"/>
    </location>
</feature>
<feature type="signal peptide" evidence="2">
    <location>
        <begin position="1"/>
        <end position="21"/>
    </location>
</feature>
<feature type="compositionally biased region" description="Polar residues" evidence="1">
    <location>
        <begin position="818"/>
        <end position="846"/>
    </location>
</feature>
<feature type="region of interest" description="Disordered" evidence="1">
    <location>
        <begin position="818"/>
        <end position="860"/>
    </location>
</feature>
<dbReference type="EMBL" id="CH476734">
    <property type="protein sequence ID" value="EIE80205.1"/>
    <property type="molecule type" value="Genomic_DNA"/>
</dbReference>